<comment type="caution">
    <text evidence="7">The sequence shown here is derived from an EMBL/GenBank/DDBJ whole genome shotgun (WGS) entry which is preliminary data.</text>
</comment>
<dbReference type="InterPro" id="IPR050469">
    <property type="entry name" value="Diguanylate_Cyclase"/>
</dbReference>
<dbReference type="CDD" id="cd01949">
    <property type="entry name" value="GGDEF"/>
    <property type="match status" value="1"/>
</dbReference>
<protein>
    <recommendedName>
        <fullName evidence="2">diguanylate cyclase</fullName>
        <ecNumber evidence="2">2.7.7.65</ecNumber>
    </recommendedName>
</protein>
<feature type="domain" description="GGDEF" evidence="6">
    <location>
        <begin position="174"/>
        <end position="310"/>
    </location>
</feature>
<evidence type="ECO:0000259" key="6">
    <source>
        <dbReference type="PROSITE" id="PS50887"/>
    </source>
</evidence>
<dbReference type="InterPro" id="IPR000160">
    <property type="entry name" value="GGDEF_dom"/>
</dbReference>
<evidence type="ECO:0000256" key="1">
    <source>
        <dbReference type="ARBA" id="ARBA00001946"/>
    </source>
</evidence>
<dbReference type="InterPro" id="IPR043128">
    <property type="entry name" value="Rev_trsase/Diguanyl_cyclase"/>
</dbReference>
<dbReference type="FunFam" id="3.30.70.270:FF:000001">
    <property type="entry name" value="Diguanylate cyclase domain protein"/>
    <property type="match status" value="1"/>
</dbReference>
<dbReference type="RefSeq" id="WP_120354222.1">
    <property type="nucleotide sequence ID" value="NZ_RAQO01000004.1"/>
</dbReference>
<dbReference type="NCBIfam" id="TIGR00254">
    <property type="entry name" value="GGDEF"/>
    <property type="match status" value="1"/>
</dbReference>
<dbReference type="GO" id="GO:0052621">
    <property type="term" value="F:diguanylate cyclase activity"/>
    <property type="evidence" value="ECO:0007669"/>
    <property type="project" value="UniProtKB-EC"/>
</dbReference>
<organism evidence="7 8">
    <name type="scientific">Alginatibacterium sediminis</name>
    <dbReference type="NCBI Taxonomy" id="2164068"/>
    <lineage>
        <taxon>Bacteria</taxon>
        <taxon>Pseudomonadati</taxon>
        <taxon>Pseudomonadota</taxon>
        <taxon>Gammaproteobacteria</taxon>
        <taxon>Alteromonadales</taxon>
        <taxon>Alteromonadaceae</taxon>
        <taxon>Alginatibacterium</taxon>
    </lineage>
</organism>
<dbReference type="InterPro" id="IPR001789">
    <property type="entry name" value="Sig_transdc_resp-reg_receiver"/>
</dbReference>
<comment type="catalytic activity">
    <reaction evidence="3">
        <text>2 GTP = 3',3'-c-di-GMP + 2 diphosphate</text>
        <dbReference type="Rhea" id="RHEA:24898"/>
        <dbReference type="ChEBI" id="CHEBI:33019"/>
        <dbReference type="ChEBI" id="CHEBI:37565"/>
        <dbReference type="ChEBI" id="CHEBI:58805"/>
        <dbReference type="EC" id="2.7.7.65"/>
    </reaction>
</comment>
<evidence type="ECO:0000259" key="5">
    <source>
        <dbReference type="PROSITE" id="PS50110"/>
    </source>
</evidence>
<dbReference type="InterPro" id="IPR029787">
    <property type="entry name" value="Nucleotide_cyclase"/>
</dbReference>
<gene>
    <name evidence="7" type="ORF">DBZ36_07175</name>
</gene>
<proteinExistence type="predicted"/>
<dbReference type="CDD" id="cd17574">
    <property type="entry name" value="REC_OmpR"/>
    <property type="match status" value="1"/>
</dbReference>
<dbReference type="PROSITE" id="PS50110">
    <property type="entry name" value="RESPONSE_REGULATORY"/>
    <property type="match status" value="1"/>
</dbReference>
<dbReference type="GO" id="GO:1902201">
    <property type="term" value="P:negative regulation of bacterial-type flagellum-dependent cell motility"/>
    <property type="evidence" value="ECO:0007669"/>
    <property type="project" value="TreeGrafter"/>
</dbReference>
<feature type="modified residue" description="4-aspartylphosphate" evidence="4">
    <location>
        <position position="51"/>
    </location>
</feature>
<dbReference type="OrthoDB" id="9812260at2"/>
<dbReference type="Proteomes" id="UP000286482">
    <property type="component" value="Unassembled WGS sequence"/>
</dbReference>
<sequence length="313" mass="35296">MKTLLVDDTRTEQLVTSTFLKALGHEVVIAGSGAQALQLFQQHQPDLVLLDIVMPEMDGYEVVRQLREQSQNWVPVIFLSGKAEPQDILYGIECGADDYLVKPINKIILDAKMQAMERISRMRKQLIQTQDQLSQANLILEKQVSLDGLTGIANRREFDLHLSRELKRSQRDKQPLVLLLCDIDWFKNYNDYYGHIAGDHCLGKVAQALDRLSLRPGDLACRYGGEEFAMILPNTNLDGGISKAKAILKCIQELAIEHKKSSYDLITISVGISFCEQCQNISPQQLTQISDEALYQAKGKGRNTFHHIEQSSL</sequence>
<keyword evidence="8" id="KW-1185">Reference proteome</keyword>
<dbReference type="Pfam" id="PF00990">
    <property type="entry name" value="GGDEF"/>
    <property type="match status" value="1"/>
</dbReference>
<dbReference type="Pfam" id="PF00072">
    <property type="entry name" value="Response_reg"/>
    <property type="match status" value="1"/>
</dbReference>
<dbReference type="GO" id="GO:0043709">
    <property type="term" value="P:cell adhesion involved in single-species biofilm formation"/>
    <property type="evidence" value="ECO:0007669"/>
    <property type="project" value="TreeGrafter"/>
</dbReference>
<dbReference type="GO" id="GO:0000160">
    <property type="term" value="P:phosphorelay signal transduction system"/>
    <property type="evidence" value="ECO:0007669"/>
    <property type="project" value="InterPro"/>
</dbReference>
<accession>A0A420EHT3</accession>
<reference evidence="7 8" key="1">
    <citation type="submission" date="2018-09" db="EMBL/GenBank/DDBJ databases">
        <authorList>
            <person name="Wang Z."/>
        </authorList>
    </citation>
    <scope>NUCLEOTIDE SEQUENCE [LARGE SCALE GENOMIC DNA]</scope>
    <source>
        <strain evidence="7 8">ALS 81</strain>
    </source>
</reference>
<dbReference type="PANTHER" id="PTHR45138">
    <property type="entry name" value="REGULATORY COMPONENTS OF SENSORY TRANSDUCTION SYSTEM"/>
    <property type="match status" value="1"/>
</dbReference>
<dbReference type="PANTHER" id="PTHR45138:SF9">
    <property type="entry name" value="DIGUANYLATE CYCLASE DGCM-RELATED"/>
    <property type="match status" value="1"/>
</dbReference>
<dbReference type="Gene3D" id="3.40.50.2300">
    <property type="match status" value="1"/>
</dbReference>
<dbReference type="SUPFAM" id="SSF55073">
    <property type="entry name" value="Nucleotide cyclase"/>
    <property type="match status" value="1"/>
</dbReference>
<comment type="cofactor">
    <cofactor evidence="1">
        <name>Mg(2+)</name>
        <dbReference type="ChEBI" id="CHEBI:18420"/>
    </cofactor>
</comment>
<evidence type="ECO:0000313" key="7">
    <source>
        <dbReference type="EMBL" id="RKF20217.1"/>
    </source>
</evidence>
<dbReference type="GO" id="GO:0005886">
    <property type="term" value="C:plasma membrane"/>
    <property type="evidence" value="ECO:0007669"/>
    <property type="project" value="TreeGrafter"/>
</dbReference>
<evidence type="ECO:0000256" key="3">
    <source>
        <dbReference type="ARBA" id="ARBA00034247"/>
    </source>
</evidence>
<dbReference type="InterPro" id="IPR011006">
    <property type="entry name" value="CheY-like_superfamily"/>
</dbReference>
<name>A0A420EHT3_9ALTE</name>
<dbReference type="PROSITE" id="PS50887">
    <property type="entry name" value="GGDEF"/>
    <property type="match status" value="1"/>
</dbReference>
<dbReference type="EMBL" id="RAQO01000004">
    <property type="protein sequence ID" value="RKF20217.1"/>
    <property type="molecule type" value="Genomic_DNA"/>
</dbReference>
<evidence type="ECO:0000256" key="4">
    <source>
        <dbReference type="PROSITE-ProRule" id="PRU00169"/>
    </source>
</evidence>
<dbReference type="Gene3D" id="3.30.70.270">
    <property type="match status" value="1"/>
</dbReference>
<feature type="domain" description="Response regulatory" evidence="5">
    <location>
        <begin position="2"/>
        <end position="117"/>
    </location>
</feature>
<dbReference type="SMART" id="SM00448">
    <property type="entry name" value="REC"/>
    <property type="match status" value="1"/>
</dbReference>
<dbReference type="SMART" id="SM00267">
    <property type="entry name" value="GGDEF"/>
    <property type="match status" value="1"/>
</dbReference>
<dbReference type="EC" id="2.7.7.65" evidence="2"/>
<dbReference type="AlphaFoldDB" id="A0A420EHT3"/>
<keyword evidence="4" id="KW-0597">Phosphoprotein</keyword>
<evidence type="ECO:0000256" key="2">
    <source>
        <dbReference type="ARBA" id="ARBA00012528"/>
    </source>
</evidence>
<dbReference type="SUPFAM" id="SSF52172">
    <property type="entry name" value="CheY-like"/>
    <property type="match status" value="1"/>
</dbReference>
<evidence type="ECO:0000313" key="8">
    <source>
        <dbReference type="Proteomes" id="UP000286482"/>
    </source>
</evidence>